<reference evidence="2" key="1">
    <citation type="submission" date="2022-09" db="EMBL/GenBank/DDBJ databases">
        <title>Fusarium specimens isolated from Avocado Roots.</title>
        <authorList>
            <person name="Stajich J."/>
            <person name="Roper C."/>
            <person name="Heimlech-Rivalta G."/>
        </authorList>
    </citation>
    <scope>NUCLEOTIDE SEQUENCE</scope>
    <source>
        <strain evidence="2">CF00136</strain>
    </source>
</reference>
<protein>
    <submittedName>
        <fullName evidence="2">Uncharacterized protein</fullName>
    </submittedName>
</protein>
<evidence type="ECO:0000256" key="1">
    <source>
        <dbReference type="SAM" id="Coils"/>
    </source>
</evidence>
<proteinExistence type="predicted"/>
<organism evidence="2 3">
    <name type="scientific">Fusarium torreyae</name>
    <dbReference type="NCBI Taxonomy" id="1237075"/>
    <lineage>
        <taxon>Eukaryota</taxon>
        <taxon>Fungi</taxon>
        <taxon>Dikarya</taxon>
        <taxon>Ascomycota</taxon>
        <taxon>Pezizomycotina</taxon>
        <taxon>Sordariomycetes</taxon>
        <taxon>Hypocreomycetidae</taxon>
        <taxon>Hypocreales</taxon>
        <taxon>Nectriaceae</taxon>
        <taxon>Fusarium</taxon>
    </lineage>
</organism>
<feature type="coiled-coil region" evidence="1">
    <location>
        <begin position="30"/>
        <end position="64"/>
    </location>
</feature>
<keyword evidence="1" id="KW-0175">Coiled coil</keyword>
<dbReference type="Proteomes" id="UP001152049">
    <property type="component" value="Unassembled WGS sequence"/>
</dbReference>
<name>A0A9W8RTN3_9HYPO</name>
<accession>A0A9W8RTN3</accession>
<evidence type="ECO:0000313" key="2">
    <source>
        <dbReference type="EMBL" id="KAJ4251892.1"/>
    </source>
</evidence>
<sequence>MSHQSPRPDNENVSSLGQQVTALEAEVQALRGVNAENRLLRSEISELASQNQSLLQEVESLRKKLNARLPVEPVFDDLEEFIKGEQVRLSTMHSTGRTGDSGRFALVSKKQQGEKCVRCSSHNHKLSKCIKAWEGNVVGCPLCNLESHLVDNCDKFEQMSLKEKVDVVVVSRGNMAPLRTKSPWYFHLWNYLGSEESEGIPLPTVFPWSEEFARDLSWDRRGKTIRSIQKKYDATGDEGLLPVDPATSSLEAIYKTFPGLRDLPWPERLNGEFIGT</sequence>
<dbReference type="EMBL" id="JAOQAZ010000027">
    <property type="protein sequence ID" value="KAJ4251892.1"/>
    <property type="molecule type" value="Genomic_DNA"/>
</dbReference>
<comment type="caution">
    <text evidence="2">The sequence shown here is derived from an EMBL/GenBank/DDBJ whole genome shotgun (WGS) entry which is preliminary data.</text>
</comment>
<dbReference type="AlphaFoldDB" id="A0A9W8RTN3"/>
<evidence type="ECO:0000313" key="3">
    <source>
        <dbReference type="Proteomes" id="UP001152049"/>
    </source>
</evidence>
<dbReference type="OrthoDB" id="5099850at2759"/>
<keyword evidence="3" id="KW-1185">Reference proteome</keyword>
<gene>
    <name evidence="2" type="ORF">NW762_011189</name>
</gene>